<evidence type="ECO:0000256" key="1">
    <source>
        <dbReference type="SAM" id="MobiDB-lite"/>
    </source>
</evidence>
<dbReference type="Gene3D" id="1.50.10.10">
    <property type="match status" value="1"/>
</dbReference>
<dbReference type="EMBL" id="JACEHE010000002">
    <property type="protein sequence ID" value="MBA2945241.1"/>
    <property type="molecule type" value="Genomic_DNA"/>
</dbReference>
<proteinExistence type="predicted"/>
<dbReference type="RefSeq" id="WP_181656428.1">
    <property type="nucleotide sequence ID" value="NZ_JACEHE010000002.1"/>
</dbReference>
<sequence>MWPLDSRSRDHYFQGTVAQWRNENVAGLRPGDAGYRAFSVRPTPARESAGPVPGRTTMMPTEFEAAPTAG</sequence>
<evidence type="ECO:0000313" key="3">
    <source>
        <dbReference type="Proteomes" id="UP000545761"/>
    </source>
</evidence>
<feature type="region of interest" description="Disordered" evidence="1">
    <location>
        <begin position="43"/>
        <end position="70"/>
    </location>
</feature>
<dbReference type="InterPro" id="IPR012341">
    <property type="entry name" value="6hp_glycosidase-like_sf"/>
</dbReference>
<dbReference type="AlphaFoldDB" id="A0A7W0DHK8"/>
<accession>A0A7W0DHK8</accession>
<reference evidence="2 3" key="1">
    <citation type="submission" date="2020-07" db="EMBL/GenBank/DDBJ databases">
        <title>Streptomyces isolated from Indian soil.</title>
        <authorList>
            <person name="Mandal S."/>
            <person name="Maiti P.K."/>
        </authorList>
    </citation>
    <scope>NUCLEOTIDE SEQUENCE [LARGE SCALE GENOMIC DNA]</scope>
    <source>
        <strain evidence="2 3">PSKA28</strain>
    </source>
</reference>
<organism evidence="2 3">
    <name type="scientific">Streptomyces himalayensis subsp. himalayensis</name>
    <dbReference type="NCBI Taxonomy" id="2756131"/>
    <lineage>
        <taxon>Bacteria</taxon>
        <taxon>Bacillati</taxon>
        <taxon>Actinomycetota</taxon>
        <taxon>Actinomycetes</taxon>
        <taxon>Kitasatosporales</taxon>
        <taxon>Streptomycetaceae</taxon>
        <taxon>Streptomyces</taxon>
        <taxon>Streptomyces himalayensis</taxon>
    </lineage>
</organism>
<comment type="caution">
    <text evidence="2">The sequence shown here is derived from an EMBL/GenBank/DDBJ whole genome shotgun (WGS) entry which is preliminary data.</text>
</comment>
<evidence type="ECO:0000313" key="2">
    <source>
        <dbReference type="EMBL" id="MBA2945241.1"/>
    </source>
</evidence>
<dbReference type="GO" id="GO:0005975">
    <property type="term" value="P:carbohydrate metabolic process"/>
    <property type="evidence" value="ECO:0007669"/>
    <property type="project" value="InterPro"/>
</dbReference>
<name>A0A7W0DHK8_9ACTN</name>
<dbReference type="Proteomes" id="UP000545761">
    <property type="component" value="Unassembled WGS sequence"/>
</dbReference>
<dbReference type="Gene3D" id="2.60.420.10">
    <property type="entry name" value="Maltose phosphorylase, domain 3"/>
    <property type="match status" value="1"/>
</dbReference>
<protein>
    <submittedName>
        <fullName evidence="2">Uncharacterized protein</fullName>
    </submittedName>
</protein>
<gene>
    <name evidence="2" type="ORF">H1D24_05225</name>
</gene>